<evidence type="ECO:0000256" key="2">
    <source>
        <dbReference type="SAM" id="Phobius"/>
    </source>
</evidence>
<dbReference type="RefSeq" id="WP_062074734.1">
    <property type="nucleotide sequence ID" value="NZ_BBRC01000004.1"/>
</dbReference>
<keyword evidence="4" id="KW-1185">Reference proteome</keyword>
<evidence type="ECO:0000256" key="1">
    <source>
        <dbReference type="SAM" id="MobiDB-lite"/>
    </source>
</evidence>
<protein>
    <submittedName>
        <fullName evidence="3">Uncharacterized protein</fullName>
    </submittedName>
</protein>
<accession>A0A7Y9Z7J7</accession>
<dbReference type="EMBL" id="JACBZO010000001">
    <property type="protein sequence ID" value="NYI40287.1"/>
    <property type="molecule type" value="Genomic_DNA"/>
</dbReference>
<reference evidence="3 4" key="1">
    <citation type="submission" date="2020-07" db="EMBL/GenBank/DDBJ databases">
        <title>Sequencing the genomes of 1000 actinobacteria strains.</title>
        <authorList>
            <person name="Klenk H.-P."/>
        </authorList>
    </citation>
    <scope>NUCLEOTIDE SEQUENCE [LARGE SCALE GENOMIC DNA]</scope>
    <source>
        <strain evidence="3 4">DSM 19970</strain>
    </source>
</reference>
<evidence type="ECO:0000313" key="4">
    <source>
        <dbReference type="Proteomes" id="UP000547973"/>
    </source>
</evidence>
<feature type="compositionally biased region" description="Low complexity" evidence="1">
    <location>
        <begin position="269"/>
        <end position="299"/>
    </location>
</feature>
<keyword evidence="2" id="KW-1133">Transmembrane helix</keyword>
<evidence type="ECO:0000313" key="3">
    <source>
        <dbReference type="EMBL" id="NYI40287.1"/>
    </source>
</evidence>
<proteinExistence type="predicted"/>
<keyword evidence="2" id="KW-0812">Transmembrane</keyword>
<gene>
    <name evidence="3" type="ORF">BKA03_000406</name>
</gene>
<sequence length="645" mass="64236">MTRLSDSLRGLADRAPVDGAGVSASAAARRIYRGRRLRAVANATAGVGVVTVIALAAINPGMGAADSSTANAALPSAQVAGGKVAAPGFDASGASQLAWGQCGTSPFDAEVPAVSNRFSVALGEIGAEVDQGTTVKAALTVTRSADVANAYQSQGANFMVLWDGVVVGTADGSTLDPEVQSLADGTAKESSQIDLVNCWDGTPLPAGNYTLVAYEDFYLSDQPGPTIEPTPLPVDPTLAPVEPTATPGVPIPVDGGVNTTATIGGGTTSSGAAVQGVPDQGTTSSNGGPVTGNTGVVGPAPVASADRAVSNTVKLVIAGDVPKDPFGAYLTPAAPAVVHPADYLTPASARDEYTARATTGTWDMAAGSQRVVRTGDSLAANDQNAWTDSYYGCSADGTTVPSFPATSADWPLLAVDATLPGSVGVSYGWVVDGNPEVKVSVKNISGHTLPGFWGQPNTTMYLVKDGKVVATSFLAPTDPNATSTPMSSDGLLAPGTSLSGTYLWRDVNGCWMGSAQVTVTPGTYTVLMEQDVYLDNGNSGSGGGIAYLGGKSATGGGDSGVGTSGIGNSGVGSTGAPSIAQGAVATPPIAEGPVATPPIAEGPVATPQGPTADAPNLIAPTPPADGSYDWLSLQVWTSLGAVTVK</sequence>
<feature type="region of interest" description="Disordered" evidence="1">
    <location>
        <begin position="247"/>
        <end position="299"/>
    </location>
</feature>
<keyword evidence="2" id="KW-0472">Membrane</keyword>
<dbReference type="Proteomes" id="UP000547973">
    <property type="component" value="Unassembled WGS sequence"/>
</dbReference>
<feature type="transmembrane region" description="Helical" evidence="2">
    <location>
        <begin position="39"/>
        <end position="58"/>
    </location>
</feature>
<dbReference type="AlphaFoldDB" id="A0A7Y9Z7J7"/>
<name>A0A7Y9Z7J7_9MICO</name>
<feature type="region of interest" description="Disordered" evidence="1">
    <location>
        <begin position="598"/>
        <end position="621"/>
    </location>
</feature>
<comment type="caution">
    <text evidence="3">The sequence shown here is derived from an EMBL/GenBank/DDBJ whole genome shotgun (WGS) entry which is preliminary data.</text>
</comment>
<dbReference type="OrthoDB" id="5137767at2"/>
<organism evidence="3 4">
    <name type="scientific">Demequina lutea</name>
    <dbReference type="NCBI Taxonomy" id="431489"/>
    <lineage>
        <taxon>Bacteria</taxon>
        <taxon>Bacillati</taxon>
        <taxon>Actinomycetota</taxon>
        <taxon>Actinomycetes</taxon>
        <taxon>Micrococcales</taxon>
        <taxon>Demequinaceae</taxon>
        <taxon>Demequina</taxon>
    </lineage>
</organism>